<sequence length="65" mass="6993">MCEKIPADINAGFSGKPVCFVGGHVWFAFVTEALSPRATFAPTCPDISPQCHHINLLMPVQGSFC</sequence>
<evidence type="ECO:0000313" key="2">
    <source>
        <dbReference type="Proteomes" id="UP000291793"/>
    </source>
</evidence>
<comment type="caution">
    <text evidence="1">The sequence shown here is derived from an EMBL/GenBank/DDBJ whole genome shotgun (WGS) entry which is preliminary data.</text>
</comment>
<organism evidence="1 2">
    <name type="scientific">Kosakonia quasisacchari</name>
    <dbReference type="NCBI Taxonomy" id="2529380"/>
    <lineage>
        <taxon>Bacteria</taxon>
        <taxon>Pseudomonadati</taxon>
        <taxon>Pseudomonadota</taxon>
        <taxon>Gammaproteobacteria</taxon>
        <taxon>Enterobacterales</taxon>
        <taxon>Enterobacteriaceae</taxon>
        <taxon>Kosakonia</taxon>
    </lineage>
</organism>
<dbReference type="EMBL" id="SJOP01000001">
    <property type="protein sequence ID" value="TCC14962.1"/>
    <property type="molecule type" value="Genomic_DNA"/>
</dbReference>
<name>A0A4R0HZ49_9ENTR</name>
<keyword evidence="2" id="KW-1185">Reference proteome</keyword>
<dbReference type="Proteomes" id="UP000291793">
    <property type="component" value="Unassembled WGS sequence"/>
</dbReference>
<reference evidence="1 2" key="1">
    <citation type="submission" date="2019-02" db="EMBL/GenBank/DDBJ databases">
        <title>The draft genome of Kosakonia quasisacchari strain WCHKQ120001.</title>
        <authorList>
            <person name="Wang C."/>
            <person name="Feng Y."/>
            <person name="Zong Z."/>
        </authorList>
    </citation>
    <scope>NUCLEOTIDE SEQUENCE [LARGE SCALE GENOMIC DNA]</scope>
    <source>
        <strain evidence="1 2">WCHKQ120001</strain>
    </source>
</reference>
<dbReference type="AlphaFoldDB" id="A0A4R0HZ49"/>
<dbReference type="RefSeq" id="WP_131406297.1">
    <property type="nucleotide sequence ID" value="NZ_SJOP01000001.1"/>
</dbReference>
<proteinExistence type="predicted"/>
<evidence type="ECO:0000313" key="1">
    <source>
        <dbReference type="EMBL" id="TCC14962.1"/>
    </source>
</evidence>
<gene>
    <name evidence="1" type="ORF">E0L21_01535</name>
</gene>
<protein>
    <submittedName>
        <fullName evidence="1">Uncharacterized protein</fullName>
    </submittedName>
</protein>
<accession>A0A4R0HZ49</accession>